<evidence type="ECO:0000259" key="2">
    <source>
        <dbReference type="Pfam" id="PF03033"/>
    </source>
</evidence>
<dbReference type="KEGG" id="sfic:EIZ62_29695"/>
<dbReference type="AlphaFoldDB" id="A0A6I6FVG2"/>
<keyword evidence="1" id="KW-0808">Transferase</keyword>
<keyword evidence="4" id="KW-1185">Reference proteome</keyword>
<dbReference type="Proteomes" id="UP000422572">
    <property type="component" value="Chromosome"/>
</dbReference>
<dbReference type="Gene3D" id="3.40.50.2000">
    <property type="entry name" value="Glycogen Phosphorylase B"/>
    <property type="match status" value="1"/>
</dbReference>
<reference evidence="3 4" key="1">
    <citation type="submission" date="2018-12" db="EMBL/GenBank/DDBJ databases">
        <title>Complete genome sequence of Streptomyces ficellus NRRL8067, the producer of ficellomycin, feldamycin and nojirimycin.</title>
        <authorList>
            <person name="Zhang H."/>
            <person name="Yue R."/>
            <person name="Liu Y."/>
            <person name="Li M."/>
            <person name="Mu H."/>
            <person name="Zhang J."/>
        </authorList>
    </citation>
    <scope>NUCLEOTIDE SEQUENCE [LARGE SCALE GENOMIC DNA]</scope>
    <source>
        <strain evidence="3 4">NRRL 8067</strain>
    </source>
</reference>
<dbReference type="RefSeq" id="WP_156695704.1">
    <property type="nucleotide sequence ID" value="NZ_CP034279.1"/>
</dbReference>
<organism evidence="3 4">
    <name type="scientific">Streptomyces ficellus</name>
    <dbReference type="NCBI Taxonomy" id="1977088"/>
    <lineage>
        <taxon>Bacteria</taxon>
        <taxon>Bacillati</taxon>
        <taxon>Actinomycetota</taxon>
        <taxon>Actinomycetes</taxon>
        <taxon>Kitasatosporales</taxon>
        <taxon>Streptomycetaceae</taxon>
        <taxon>Streptomyces</taxon>
    </lineage>
</organism>
<gene>
    <name evidence="3" type="ORF">EIZ62_29695</name>
</gene>
<evidence type="ECO:0000256" key="1">
    <source>
        <dbReference type="ARBA" id="ARBA00022679"/>
    </source>
</evidence>
<sequence>MRILIVTAGSRGDVAPYTGLGQRLTAAGHEVAVAAHPCFETLVRGCGLDHRPVPGDPQALIEDWARAASRAETQALTRAYADGLADGVAQAAAGGADLLLTAFGPAPLSRAAGEALGVPVIGTYLVPSHPARNS</sequence>
<dbReference type="InterPro" id="IPR050426">
    <property type="entry name" value="Glycosyltransferase_28"/>
</dbReference>
<dbReference type="InterPro" id="IPR004276">
    <property type="entry name" value="GlycoTrans_28_N"/>
</dbReference>
<name>A0A6I6FVG2_9ACTN</name>
<protein>
    <recommendedName>
        <fullName evidence="2">Glycosyltransferase family 28 N-terminal domain-containing protein</fullName>
    </recommendedName>
</protein>
<dbReference type="OrthoDB" id="3253247at2"/>
<dbReference type="GO" id="GO:0016758">
    <property type="term" value="F:hexosyltransferase activity"/>
    <property type="evidence" value="ECO:0007669"/>
    <property type="project" value="InterPro"/>
</dbReference>
<dbReference type="GO" id="GO:1901137">
    <property type="term" value="P:carbohydrate derivative biosynthetic process"/>
    <property type="evidence" value="ECO:0007669"/>
    <property type="project" value="UniProtKB-ARBA"/>
</dbReference>
<dbReference type="GO" id="GO:0005975">
    <property type="term" value="P:carbohydrate metabolic process"/>
    <property type="evidence" value="ECO:0007669"/>
    <property type="project" value="InterPro"/>
</dbReference>
<accession>A0A6I6FVG2</accession>
<evidence type="ECO:0000313" key="4">
    <source>
        <dbReference type="Proteomes" id="UP000422572"/>
    </source>
</evidence>
<dbReference type="PANTHER" id="PTHR48050">
    <property type="entry name" value="STEROL 3-BETA-GLUCOSYLTRANSFERASE"/>
    <property type="match status" value="1"/>
</dbReference>
<feature type="domain" description="Glycosyltransferase family 28 N-terminal" evidence="2">
    <location>
        <begin position="3"/>
        <end position="58"/>
    </location>
</feature>
<proteinExistence type="predicted"/>
<dbReference type="EMBL" id="CP034279">
    <property type="protein sequence ID" value="QGV81968.1"/>
    <property type="molecule type" value="Genomic_DNA"/>
</dbReference>
<dbReference type="SUPFAM" id="SSF53756">
    <property type="entry name" value="UDP-Glycosyltransferase/glycogen phosphorylase"/>
    <property type="match status" value="1"/>
</dbReference>
<dbReference type="Pfam" id="PF03033">
    <property type="entry name" value="Glyco_transf_28"/>
    <property type="match status" value="1"/>
</dbReference>
<dbReference type="PANTHER" id="PTHR48050:SF13">
    <property type="entry name" value="STEROL 3-BETA-GLUCOSYLTRANSFERASE UGT80A2"/>
    <property type="match status" value="1"/>
</dbReference>
<evidence type="ECO:0000313" key="3">
    <source>
        <dbReference type="EMBL" id="QGV81968.1"/>
    </source>
</evidence>